<comment type="caution">
    <text evidence="1">The sequence shown here is derived from an EMBL/GenBank/DDBJ whole genome shotgun (WGS) entry which is preliminary data.</text>
</comment>
<dbReference type="OrthoDB" id="3496085at2759"/>
<evidence type="ECO:0000313" key="2">
    <source>
        <dbReference type="Proteomes" id="UP000297527"/>
    </source>
</evidence>
<accession>A0A4Z1IDJ5</accession>
<gene>
    <name evidence="1" type="ORF">BCON_0042g00390</name>
</gene>
<dbReference type="AlphaFoldDB" id="A0A4Z1IDJ5"/>
<evidence type="ECO:0000313" key="1">
    <source>
        <dbReference type="EMBL" id="TGO59671.1"/>
    </source>
</evidence>
<dbReference type="Proteomes" id="UP000297527">
    <property type="component" value="Unassembled WGS sequence"/>
</dbReference>
<sequence length="180" mass="21318">MTKTKPKKYKTRAAKRRAELRFQGLPLPPPRTVFLPPRAMVLLNAKEKRVYTEKYKWTIEMQCFKVDRTWPQVLEEYAEFPLAHLDRKLYINWGSIRDKLSINRDQLDDMEGEQDDRAAMLIKSTSALPMRQMAIKKNLFRNLLLWTRTRHATTAANESVRTSMMARLNGWMGNFWAWPT</sequence>
<protein>
    <submittedName>
        <fullName evidence="1">Uncharacterized protein</fullName>
    </submittedName>
</protein>
<name>A0A4Z1IDJ5_9HELO</name>
<dbReference type="EMBL" id="PQXN01000042">
    <property type="protein sequence ID" value="TGO59671.1"/>
    <property type="molecule type" value="Genomic_DNA"/>
</dbReference>
<proteinExistence type="predicted"/>
<keyword evidence="2" id="KW-1185">Reference proteome</keyword>
<reference evidence="1 2" key="1">
    <citation type="submission" date="2017-12" db="EMBL/GenBank/DDBJ databases">
        <title>Comparative genomics of Botrytis spp.</title>
        <authorList>
            <person name="Valero-Jimenez C.A."/>
            <person name="Tapia P."/>
            <person name="Veloso J."/>
            <person name="Silva-Moreno E."/>
            <person name="Staats M."/>
            <person name="Valdes J.H."/>
            <person name="Van Kan J.A.L."/>
        </authorList>
    </citation>
    <scope>NUCLEOTIDE SEQUENCE [LARGE SCALE GENOMIC DNA]</scope>
    <source>
        <strain evidence="1 2">MUCL11595</strain>
    </source>
</reference>
<organism evidence="1 2">
    <name type="scientific">Botryotinia convoluta</name>
    <dbReference type="NCBI Taxonomy" id="54673"/>
    <lineage>
        <taxon>Eukaryota</taxon>
        <taxon>Fungi</taxon>
        <taxon>Dikarya</taxon>
        <taxon>Ascomycota</taxon>
        <taxon>Pezizomycotina</taxon>
        <taxon>Leotiomycetes</taxon>
        <taxon>Helotiales</taxon>
        <taxon>Sclerotiniaceae</taxon>
        <taxon>Botryotinia</taxon>
    </lineage>
</organism>